<name>A0A7H9BED2_9NEIS</name>
<dbReference type="GO" id="GO:0000160">
    <property type="term" value="P:phosphorelay signal transduction system"/>
    <property type="evidence" value="ECO:0007669"/>
    <property type="project" value="InterPro"/>
</dbReference>
<dbReference type="EMBL" id="CP058627">
    <property type="protein sequence ID" value="QLG86979.1"/>
    <property type="molecule type" value="Genomic_DNA"/>
</dbReference>
<organism evidence="4 5">
    <name type="scientific">Chitinibacter bivalviorum</name>
    <dbReference type="NCBI Taxonomy" id="2739434"/>
    <lineage>
        <taxon>Bacteria</taxon>
        <taxon>Pseudomonadati</taxon>
        <taxon>Pseudomonadota</taxon>
        <taxon>Betaproteobacteria</taxon>
        <taxon>Neisseriales</taxon>
        <taxon>Chitinibacteraceae</taxon>
        <taxon>Chitinibacter</taxon>
    </lineage>
</organism>
<dbReference type="Gene3D" id="3.30.565.10">
    <property type="entry name" value="Histidine kinase-like ATPase, C-terminal domain"/>
    <property type="match status" value="1"/>
</dbReference>
<dbReference type="PANTHER" id="PTHR44591:SF3">
    <property type="entry name" value="RESPONSE REGULATORY DOMAIN-CONTAINING PROTEIN"/>
    <property type="match status" value="1"/>
</dbReference>
<evidence type="ECO:0000259" key="3">
    <source>
        <dbReference type="PROSITE" id="PS50110"/>
    </source>
</evidence>
<dbReference type="InterPro" id="IPR003594">
    <property type="entry name" value="HATPase_dom"/>
</dbReference>
<evidence type="ECO:0000313" key="5">
    <source>
        <dbReference type="Proteomes" id="UP000509597"/>
    </source>
</evidence>
<dbReference type="InterPro" id="IPR050595">
    <property type="entry name" value="Bact_response_regulator"/>
</dbReference>
<dbReference type="SUPFAM" id="SSF55874">
    <property type="entry name" value="ATPase domain of HSP90 chaperone/DNA topoisomerase II/histidine kinase"/>
    <property type="match status" value="1"/>
</dbReference>
<gene>
    <name evidence="4" type="ORF">HQ393_01270</name>
</gene>
<dbReference type="Pfam" id="PF13581">
    <property type="entry name" value="HATPase_c_2"/>
    <property type="match status" value="1"/>
</dbReference>
<dbReference type="Proteomes" id="UP000509597">
    <property type="component" value="Chromosome"/>
</dbReference>
<dbReference type="RefSeq" id="WP_179357065.1">
    <property type="nucleotide sequence ID" value="NZ_CP058627.1"/>
</dbReference>
<accession>A0A7H9BED2</accession>
<dbReference type="CDD" id="cd16936">
    <property type="entry name" value="HATPase_RsbW-like"/>
    <property type="match status" value="1"/>
</dbReference>
<dbReference type="Pfam" id="PF00072">
    <property type="entry name" value="Response_reg"/>
    <property type="match status" value="1"/>
</dbReference>
<reference evidence="4 5" key="1">
    <citation type="submission" date="2020-07" db="EMBL/GenBank/DDBJ databases">
        <title>Complete genome sequence of Chitinibacter sp. 2T18.</title>
        <authorList>
            <person name="Bae J.-W."/>
            <person name="Choi J.-W."/>
        </authorList>
    </citation>
    <scope>NUCLEOTIDE SEQUENCE [LARGE SCALE GENOMIC DNA]</scope>
    <source>
        <strain evidence="4 5">2T18</strain>
    </source>
</reference>
<dbReference type="AlphaFoldDB" id="A0A7H9BED2"/>
<keyword evidence="5" id="KW-1185">Reference proteome</keyword>
<dbReference type="SUPFAM" id="SSF52172">
    <property type="entry name" value="CheY-like"/>
    <property type="match status" value="1"/>
</dbReference>
<evidence type="ECO:0000256" key="2">
    <source>
        <dbReference type="PROSITE-ProRule" id="PRU00169"/>
    </source>
</evidence>
<proteinExistence type="predicted"/>
<evidence type="ECO:0000256" key="1">
    <source>
        <dbReference type="ARBA" id="ARBA00022553"/>
    </source>
</evidence>
<evidence type="ECO:0000313" key="4">
    <source>
        <dbReference type="EMBL" id="QLG86979.1"/>
    </source>
</evidence>
<dbReference type="InterPro" id="IPR036890">
    <property type="entry name" value="HATPase_C_sf"/>
</dbReference>
<feature type="modified residue" description="4-aspartylphosphate" evidence="2">
    <location>
        <position position="60"/>
    </location>
</feature>
<feature type="domain" description="Response regulatory" evidence="3">
    <location>
        <begin position="9"/>
        <end position="127"/>
    </location>
</feature>
<keyword evidence="1 2" id="KW-0597">Phosphoprotein</keyword>
<protein>
    <submittedName>
        <fullName evidence="4">Response regulator</fullName>
    </submittedName>
</protein>
<dbReference type="SMART" id="SM00448">
    <property type="entry name" value="REC"/>
    <property type="match status" value="1"/>
</dbReference>
<dbReference type="KEGG" id="chiz:HQ393_01270"/>
<dbReference type="InterPro" id="IPR001789">
    <property type="entry name" value="Sig_transdc_resp-reg_receiver"/>
</dbReference>
<dbReference type="Gene3D" id="3.40.50.2300">
    <property type="match status" value="1"/>
</dbReference>
<dbReference type="PANTHER" id="PTHR44591">
    <property type="entry name" value="STRESS RESPONSE REGULATOR PROTEIN 1"/>
    <property type="match status" value="1"/>
</dbReference>
<sequence length="301" mass="34119">MTPALRTGRVLIVDDEPFNLEILSEHLHDAGYETATATDGEDAWEVLQADRKGFDTILLDRMMPRMDGMQVLAKLKQHPDFQHIPVIMQTAVGAAENVQEGLAAGAYYYLIKPFQREMLLAIVAAAVGFHQERGQLEREISEHADSYKLLLNGQFKFRTLDDARQQTLLLSRACPDPQRVALGLSELLVNAVEHGNLGISYSEKTRLLQTGRWLDEVEMRLNDSQYKNRSVLVHFASVEDEVQIRIVDEGAGFDWQPFLEFSPERAFDPHGRGISMARMMSFDSVEYQGRGNEVLVRIRKS</sequence>
<dbReference type="InterPro" id="IPR011006">
    <property type="entry name" value="CheY-like_superfamily"/>
</dbReference>
<dbReference type="PROSITE" id="PS50110">
    <property type="entry name" value="RESPONSE_REGULATORY"/>
    <property type="match status" value="1"/>
</dbReference>